<feature type="domain" description="SLH" evidence="2">
    <location>
        <begin position="24"/>
        <end position="87"/>
    </location>
</feature>
<dbReference type="InterPro" id="IPR001119">
    <property type="entry name" value="SLH_dom"/>
</dbReference>
<dbReference type="PANTHER" id="PTHR43308:SF1">
    <property type="entry name" value="OUTER MEMBRANE PROTEIN ALPHA"/>
    <property type="match status" value="1"/>
</dbReference>
<accession>A0A6I2UU13</accession>
<evidence type="ECO:0000256" key="1">
    <source>
        <dbReference type="SAM" id="SignalP"/>
    </source>
</evidence>
<evidence type="ECO:0000313" key="4">
    <source>
        <dbReference type="Proteomes" id="UP000430222"/>
    </source>
</evidence>
<gene>
    <name evidence="3" type="ORF">FYJ78_11090</name>
</gene>
<dbReference type="RefSeq" id="WP_154621460.1">
    <property type="nucleotide sequence ID" value="NZ_VUNL01000014.1"/>
</dbReference>
<feature type="chain" id="PRO_5026307684" evidence="1">
    <location>
        <begin position="24"/>
        <end position="451"/>
    </location>
</feature>
<dbReference type="Proteomes" id="UP000430222">
    <property type="component" value="Unassembled WGS sequence"/>
</dbReference>
<dbReference type="InterPro" id="IPR051465">
    <property type="entry name" value="Cell_Envelope_Struct_Comp"/>
</dbReference>
<proteinExistence type="predicted"/>
<keyword evidence="4" id="KW-1185">Reference proteome</keyword>
<protein>
    <submittedName>
        <fullName evidence="3">S-layer homology domain-containing protein</fullName>
    </submittedName>
</protein>
<dbReference type="PANTHER" id="PTHR43308">
    <property type="entry name" value="OUTER MEMBRANE PROTEIN ALPHA-RELATED"/>
    <property type="match status" value="1"/>
</dbReference>
<dbReference type="EMBL" id="VUNL01000014">
    <property type="protein sequence ID" value="MSV25698.1"/>
    <property type="molecule type" value="Genomic_DNA"/>
</dbReference>
<reference evidence="3 4" key="1">
    <citation type="submission" date="2019-08" db="EMBL/GenBank/DDBJ databases">
        <title>In-depth cultivation of the pig gut microbiome towards novel bacterial diversity and tailored functional studies.</title>
        <authorList>
            <person name="Wylensek D."/>
            <person name="Hitch T.C.A."/>
            <person name="Clavel T."/>
        </authorList>
    </citation>
    <scope>NUCLEOTIDE SEQUENCE [LARGE SCALE GENOMIC DNA]</scope>
    <source>
        <strain evidence="4">WCA-380-WT-3B3</strain>
    </source>
</reference>
<dbReference type="PROSITE" id="PS51272">
    <property type="entry name" value="SLH"/>
    <property type="match status" value="1"/>
</dbReference>
<keyword evidence="1" id="KW-0732">Signal</keyword>
<feature type="signal peptide" evidence="1">
    <location>
        <begin position="1"/>
        <end position="23"/>
    </location>
</feature>
<dbReference type="Pfam" id="PF00395">
    <property type="entry name" value="SLH"/>
    <property type="match status" value="1"/>
</dbReference>
<sequence>MKKSLVSTLTAAMVIGAAGTTFAAANPFSDVPADHWAYDAVTQLAADGVIEGYGNSTFKGDRSITRYEMAQMVAKAMAKQNVGGTDKALIDKLAAEFADELNNLGVRVAQLEKNADKVQWHGMLRYDYGSLRYDKAPIDLYVNGGKVAQKGDTKVRANNNSTTFRLEPIAEVNDHWKVRARLDAYGDMKNDSQGTLGLKRLWAEGRYGNTTWKFGRMPVGIDMDIMFDTHFSGAQVAFGKKKGLITTINAGRFTLNSGNEYFLYAKDVAKGNAVNDATASYQAIGLNVSAGKWTNTGVAYHHLDSDDFGFLPGYGKAAIGENAHKHEMNVVTSKATYHFNKNWALQYNYGHNFAAENYNDSFHYVLGYKDFENFNTEHQGQWGASVAYRYVGQNVGPTATYTMDPGTKGLALSIIGNPMKHTYTWLQYEVGKTLIGNHNYKELFGRMEWQF</sequence>
<dbReference type="AlphaFoldDB" id="A0A6I2UU13"/>
<evidence type="ECO:0000259" key="2">
    <source>
        <dbReference type="PROSITE" id="PS51272"/>
    </source>
</evidence>
<comment type="caution">
    <text evidence="3">The sequence shown here is derived from an EMBL/GenBank/DDBJ whole genome shotgun (WGS) entry which is preliminary data.</text>
</comment>
<name>A0A6I2UU13_9FIRM</name>
<evidence type="ECO:0000313" key="3">
    <source>
        <dbReference type="EMBL" id="MSV25698.1"/>
    </source>
</evidence>
<organism evidence="3 4">
    <name type="scientific">Selenomonas montiformis</name>
    <dbReference type="NCBI Taxonomy" id="2652285"/>
    <lineage>
        <taxon>Bacteria</taxon>
        <taxon>Bacillati</taxon>
        <taxon>Bacillota</taxon>
        <taxon>Negativicutes</taxon>
        <taxon>Selenomonadales</taxon>
        <taxon>Selenomonadaceae</taxon>
        <taxon>Selenomonas</taxon>
    </lineage>
</organism>